<dbReference type="KEGG" id="mng:MNEG_15580"/>
<reference evidence="1 2" key="1">
    <citation type="journal article" date="2013" name="BMC Genomics">
        <title>Reconstruction of the lipid metabolism for the microalga Monoraphidium neglectum from its genome sequence reveals characteristics suitable for biofuel production.</title>
        <authorList>
            <person name="Bogen C."/>
            <person name="Al-Dilaimi A."/>
            <person name="Albersmeier A."/>
            <person name="Wichmann J."/>
            <person name="Grundmann M."/>
            <person name="Rupp O."/>
            <person name="Lauersen K.J."/>
            <person name="Blifernez-Klassen O."/>
            <person name="Kalinowski J."/>
            <person name="Goesmann A."/>
            <person name="Mussgnug J.H."/>
            <person name="Kruse O."/>
        </authorList>
    </citation>
    <scope>NUCLEOTIDE SEQUENCE [LARGE SCALE GENOMIC DNA]</scope>
    <source>
        <strain evidence="1 2">SAG 48.87</strain>
    </source>
</reference>
<organism evidence="1 2">
    <name type="scientific">Monoraphidium neglectum</name>
    <dbReference type="NCBI Taxonomy" id="145388"/>
    <lineage>
        <taxon>Eukaryota</taxon>
        <taxon>Viridiplantae</taxon>
        <taxon>Chlorophyta</taxon>
        <taxon>core chlorophytes</taxon>
        <taxon>Chlorophyceae</taxon>
        <taxon>CS clade</taxon>
        <taxon>Sphaeropleales</taxon>
        <taxon>Selenastraceae</taxon>
        <taxon>Monoraphidium</taxon>
    </lineage>
</organism>
<proteinExistence type="predicted"/>
<gene>
    <name evidence="1" type="ORF">MNEG_15580</name>
</gene>
<evidence type="ECO:0000313" key="2">
    <source>
        <dbReference type="Proteomes" id="UP000054498"/>
    </source>
</evidence>
<dbReference type="EMBL" id="KK105671">
    <property type="protein sequence ID" value="KIY92383.1"/>
    <property type="molecule type" value="Genomic_DNA"/>
</dbReference>
<dbReference type="SUPFAM" id="SSF55486">
    <property type="entry name" value="Metalloproteases ('zincins'), catalytic domain"/>
    <property type="match status" value="1"/>
</dbReference>
<dbReference type="RefSeq" id="XP_013891403.1">
    <property type="nucleotide sequence ID" value="XM_014035949.1"/>
</dbReference>
<dbReference type="AlphaFoldDB" id="A0A0D2K8B8"/>
<keyword evidence="2" id="KW-1185">Reference proteome</keyword>
<dbReference type="GeneID" id="25733256"/>
<evidence type="ECO:0000313" key="1">
    <source>
        <dbReference type="EMBL" id="KIY92383.1"/>
    </source>
</evidence>
<sequence>MFLDSLAQDAAWLGRYARDRQGNVIPWELVERLHRDSHPYEVFQVRAMLAVPYFEKALYELPDDQVTPAALEALADRVEKEIQGGFSPRPLLSVPHILADESSCYYHG</sequence>
<accession>A0A0D2K8B8</accession>
<dbReference type="OrthoDB" id="534666at2759"/>
<name>A0A0D2K8B8_9CHLO</name>
<dbReference type="STRING" id="145388.A0A0D2K8B8"/>
<dbReference type="Proteomes" id="UP000054498">
    <property type="component" value="Unassembled WGS sequence"/>
</dbReference>
<protein>
    <submittedName>
        <fullName evidence="1">Oligoendopeptidase F</fullName>
    </submittedName>
</protein>